<protein>
    <recommendedName>
        <fullName evidence="3">Flavodoxin-like domain-containing protein</fullName>
    </recommendedName>
</protein>
<dbReference type="PANTHER" id="PTHR39201:SF1">
    <property type="entry name" value="FLAVODOXIN-LIKE DOMAIN-CONTAINING PROTEIN"/>
    <property type="match status" value="1"/>
</dbReference>
<dbReference type="AlphaFoldDB" id="A0A917Q5B7"/>
<dbReference type="EMBL" id="BMMF01000003">
    <property type="protein sequence ID" value="GGK25516.1"/>
    <property type="molecule type" value="Genomic_DNA"/>
</dbReference>
<evidence type="ECO:0000313" key="5">
    <source>
        <dbReference type="Proteomes" id="UP000600449"/>
    </source>
</evidence>
<dbReference type="SUPFAM" id="SSF52218">
    <property type="entry name" value="Flavoproteins"/>
    <property type="match status" value="1"/>
</dbReference>
<dbReference type="GO" id="GO:0010181">
    <property type="term" value="F:FMN binding"/>
    <property type="evidence" value="ECO:0007669"/>
    <property type="project" value="InterPro"/>
</dbReference>
<dbReference type="RefSeq" id="WP_188910282.1">
    <property type="nucleotide sequence ID" value="NZ_BMMF01000003.1"/>
</dbReference>
<dbReference type="Pfam" id="PF12682">
    <property type="entry name" value="Flavodoxin_4"/>
    <property type="match status" value="1"/>
</dbReference>
<organism evidence="4 5">
    <name type="scientific">Salinarimonas ramus</name>
    <dbReference type="NCBI Taxonomy" id="690164"/>
    <lineage>
        <taxon>Bacteria</taxon>
        <taxon>Pseudomonadati</taxon>
        <taxon>Pseudomonadota</taxon>
        <taxon>Alphaproteobacteria</taxon>
        <taxon>Hyphomicrobiales</taxon>
        <taxon>Salinarimonadaceae</taxon>
        <taxon>Salinarimonas</taxon>
    </lineage>
</organism>
<keyword evidence="1" id="KW-0285">Flavoprotein</keyword>
<dbReference type="Gene3D" id="3.40.50.360">
    <property type="match status" value="1"/>
</dbReference>
<evidence type="ECO:0000259" key="3">
    <source>
        <dbReference type="Pfam" id="PF12682"/>
    </source>
</evidence>
<comment type="caution">
    <text evidence="4">The sequence shown here is derived from an EMBL/GenBank/DDBJ whole genome shotgun (WGS) entry which is preliminary data.</text>
</comment>
<gene>
    <name evidence="4" type="ORF">GCM10011322_10100</name>
</gene>
<dbReference type="Proteomes" id="UP000600449">
    <property type="component" value="Unassembled WGS sequence"/>
</dbReference>
<sequence>MAGILVAYHSRTGHTRRAAERFAALVGADLTEIRPRAPERYRGAIGLVRAAWGARRARPCAIEPMEAPIERYELVVVATPIWAGHVTPPVRAFLKANRDRLADYATLYTHGGGQSEAGEDMARLCDRSPRAVVDLRNREEGTPAYDDKLAAFVRELAVAPPG</sequence>
<feature type="domain" description="Flavodoxin-like" evidence="3">
    <location>
        <begin position="4"/>
        <end position="96"/>
    </location>
</feature>
<keyword evidence="2" id="KW-0288">FMN</keyword>
<keyword evidence="5" id="KW-1185">Reference proteome</keyword>
<accession>A0A917Q5B7</accession>
<evidence type="ECO:0000256" key="2">
    <source>
        <dbReference type="ARBA" id="ARBA00022643"/>
    </source>
</evidence>
<reference evidence="4 5" key="1">
    <citation type="journal article" date="2014" name="Int. J. Syst. Evol. Microbiol.">
        <title>Complete genome sequence of Corynebacterium casei LMG S-19264T (=DSM 44701T), isolated from a smear-ripened cheese.</title>
        <authorList>
            <consortium name="US DOE Joint Genome Institute (JGI-PGF)"/>
            <person name="Walter F."/>
            <person name="Albersmeier A."/>
            <person name="Kalinowski J."/>
            <person name="Ruckert C."/>
        </authorList>
    </citation>
    <scope>NUCLEOTIDE SEQUENCE [LARGE SCALE GENOMIC DNA]</scope>
    <source>
        <strain evidence="4 5">CGMCC 1.9161</strain>
    </source>
</reference>
<name>A0A917Q5B7_9HYPH</name>
<dbReference type="PANTHER" id="PTHR39201">
    <property type="entry name" value="EXPORTED PROTEIN-RELATED"/>
    <property type="match status" value="1"/>
</dbReference>
<proteinExistence type="predicted"/>
<evidence type="ECO:0000256" key="1">
    <source>
        <dbReference type="ARBA" id="ARBA00022630"/>
    </source>
</evidence>
<evidence type="ECO:0000313" key="4">
    <source>
        <dbReference type="EMBL" id="GGK25516.1"/>
    </source>
</evidence>
<dbReference type="InterPro" id="IPR029039">
    <property type="entry name" value="Flavoprotein-like_sf"/>
</dbReference>
<dbReference type="InterPro" id="IPR008254">
    <property type="entry name" value="Flavodoxin/NO_synth"/>
</dbReference>